<dbReference type="STRING" id="71657.SAMN02982996_03241"/>
<organism evidence="1 2">
    <name type="scientific">Lonsdalea quercina</name>
    <dbReference type="NCBI Taxonomy" id="71657"/>
    <lineage>
        <taxon>Bacteria</taxon>
        <taxon>Pseudomonadati</taxon>
        <taxon>Pseudomonadota</taxon>
        <taxon>Gammaproteobacteria</taxon>
        <taxon>Enterobacterales</taxon>
        <taxon>Pectobacteriaceae</taxon>
        <taxon>Lonsdalea</taxon>
    </lineage>
</organism>
<keyword evidence="1" id="KW-0067">ATP-binding</keyword>
<sequence length="76" mass="8342">MLQSIELLAKKDTTMAISPTRGRLPKAVAVQVIVMADDRLVEQGPGEQVISFADNLQTQRPLRPLPTIQESTESVI</sequence>
<dbReference type="EMBL" id="FNQS01000015">
    <property type="protein sequence ID" value="SEB00679.1"/>
    <property type="molecule type" value="Genomic_DNA"/>
</dbReference>
<protein>
    <submittedName>
        <fullName evidence="1">Putative amino-acid transport system ATP-binding protein</fullName>
    </submittedName>
</protein>
<evidence type="ECO:0000313" key="2">
    <source>
        <dbReference type="Proteomes" id="UP000187280"/>
    </source>
</evidence>
<accession>A0A1H4FTJ2</accession>
<keyword evidence="1" id="KW-0547">Nucleotide-binding</keyword>
<keyword evidence="2" id="KW-1185">Reference proteome</keyword>
<dbReference type="Proteomes" id="UP000187280">
    <property type="component" value="Unassembled WGS sequence"/>
</dbReference>
<proteinExistence type="predicted"/>
<reference evidence="1 2" key="1">
    <citation type="submission" date="2016-10" db="EMBL/GenBank/DDBJ databases">
        <authorList>
            <person name="de Groot N.N."/>
        </authorList>
    </citation>
    <scope>NUCLEOTIDE SEQUENCE [LARGE SCALE GENOMIC DNA]</scope>
    <source>
        <strain evidence="1 2">ATCC 29281</strain>
    </source>
</reference>
<dbReference type="GeneID" id="97766316"/>
<dbReference type="AlphaFoldDB" id="A0A1H4FTJ2"/>
<dbReference type="GO" id="GO:0005524">
    <property type="term" value="F:ATP binding"/>
    <property type="evidence" value="ECO:0007669"/>
    <property type="project" value="UniProtKB-KW"/>
</dbReference>
<name>A0A1H4FTJ2_9GAMM</name>
<dbReference type="RefSeq" id="WP_026743710.1">
    <property type="nucleotide sequence ID" value="NZ_FNQS01000015.1"/>
</dbReference>
<gene>
    <name evidence="1" type="ORF">SAMN02982996_03241</name>
</gene>
<evidence type="ECO:0000313" key="1">
    <source>
        <dbReference type="EMBL" id="SEB00679.1"/>
    </source>
</evidence>